<dbReference type="Pfam" id="PF00196">
    <property type="entry name" value="GerE"/>
    <property type="match status" value="1"/>
</dbReference>
<dbReference type="Proteomes" id="UP001293718">
    <property type="component" value="Unassembled WGS sequence"/>
</dbReference>
<dbReference type="PANTHER" id="PTHR44688">
    <property type="entry name" value="DNA-BINDING TRANSCRIPTIONAL ACTIVATOR DEVR_DOSR"/>
    <property type="match status" value="1"/>
</dbReference>
<dbReference type="PROSITE" id="PS00622">
    <property type="entry name" value="HTH_LUXR_1"/>
    <property type="match status" value="1"/>
</dbReference>
<evidence type="ECO:0000256" key="2">
    <source>
        <dbReference type="ARBA" id="ARBA00023125"/>
    </source>
</evidence>
<keyword evidence="1" id="KW-0805">Transcription regulation</keyword>
<dbReference type="PROSITE" id="PS50043">
    <property type="entry name" value="HTH_LUXR_2"/>
    <property type="match status" value="1"/>
</dbReference>
<evidence type="ECO:0000259" key="4">
    <source>
        <dbReference type="PROSITE" id="PS50043"/>
    </source>
</evidence>
<evidence type="ECO:0000313" key="6">
    <source>
        <dbReference type="Proteomes" id="UP001293718"/>
    </source>
</evidence>
<evidence type="ECO:0000256" key="1">
    <source>
        <dbReference type="ARBA" id="ARBA00023015"/>
    </source>
</evidence>
<dbReference type="InterPro" id="IPR000792">
    <property type="entry name" value="Tscrpt_reg_LuxR_C"/>
</dbReference>
<dbReference type="Gene3D" id="1.10.10.10">
    <property type="entry name" value="Winged helix-like DNA-binding domain superfamily/Winged helix DNA-binding domain"/>
    <property type="match status" value="1"/>
</dbReference>
<keyword evidence="2" id="KW-0238">DNA-binding</keyword>
<accession>A0ABU5IAH6</accession>
<organism evidence="5 6">
    <name type="scientific">Azohydromonas lata</name>
    <dbReference type="NCBI Taxonomy" id="45677"/>
    <lineage>
        <taxon>Bacteria</taxon>
        <taxon>Pseudomonadati</taxon>
        <taxon>Pseudomonadota</taxon>
        <taxon>Betaproteobacteria</taxon>
        <taxon>Burkholderiales</taxon>
        <taxon>Sphaerotilaceae</taxon>
        <taxon>Azohydromonas</taxon>
    </lineage>
</organism>
<protein>
    <submittedName>
        <fullName evidence="5">Helix-turn-helix transcriptional regulator</fullName>
    </submittedName>
</protein>
<dbReference type="SMART" id="SM00421">
    <property type="entry name" value="HTH_LUXR"/>
    <property type="match status" value="1"/>
</dbReference>
<proteinExistence type="predicted"/>
<evidence type="ECO:0000313" key="5">
    <source>
        <dbReference type="EMBL" id="MDZ5456109.1"/>
    </source>
</evidence>
<comment type="caution">
    <text evidence="5">The sequence shown here is derived from an EMBL/GenBank/DDBJ whole genome shotgun (WGS) entry which is preliminary data.</text>
</comment>
<feature type="domain" description="HTH luxR-type" evidence="4">
    <location>
        <begin position="209"/>
        <end position="274"/>
    </location>
</feature>
<dbReference type="CDD" id="cd06170">
    <property type="entry name" value="LuxR_C_like"/>
    <property type="match status" value="1"/>
</dbReference>
<name>A0ABU5IAH6_9BURK</name>
<evidence type="ECO:0000256" key="3">
    <source>
        <dbReference type="ARBA" id="ARBA00023163"/>
    </source>
</evidence>
<keyword evidence="6" id="KW-1185">Reference proteome</keyword>
<keyword evidence="3" id="KW-0804">Transcription</keyword>
<dbReference type="EMBL" id="JAXOJX010000006">
    <property type="protein sequence ID" value="MDZ5456109.1"/>
    <property type="molecule type" value="Genomic_DNA"/>
</dbReference>
<dbReference type="PANTHER" id="PTHR44688:SF16">
    <property type="entry name" value="DNA-BINDING TRANSCRIPTIONAL ACTIVATOR DEVR_DOSR"/>
    <property type="match status" value="1"/>
</dbReference>
<dbReference type="InterPro" id="IPR016032">
    <property type="entry name" value="Sig_transdc_resp-reg_C-effctor"/>
</dbReference>
<dbReference type="PRINTS" id="PR00038">
    <property type="entry name" value="HTHLUXR"/>
</dbReference>
<dbReference type="InterPro" id="IPR036388">
    <property type="entry name" value="WH-like_DNA-bd_sf"/>
</dbReference>
<dbReference type="RefSeq" id="WP_066337950.1">
    <property type="nucleotide sequence ID" value="NZ_JAXOJX010000006.1"/>
</dbReference>
<dbReference type="SUPFAM" id="SSF46894">
    <property type="entry name" value="C-terminal effector domain of the bipartite response regulators"/>
    <property type="match status" value="1"/>
</dbReference>
<gene>
    <name evidence="5" type="ORF">SM757_05945</name>
</gene>
<sequence length="276" mass="29804">MQAWTLKDTALDPAEAALARAVAAVGRPSFAADTLAGLDEAVGAASWAVYRLHPRRAPRLHCAASRGVPDSTGECFAIYRDAGLYRRDRSFDAVRAQGGAQRAVMLRMHADEAPSADHRQAIYLRHGMAERLSVARLEADGSLLAVNLYRHAPHAGFTGDHVARFGRIAPLLLAAVARHASWQGEQAVADGPFAALPAPAAAPTHREALRRRCDALTPRELDVLERLLRGMTYDGIAADLGLSLATVKTYRARAFERLDMRFKSELFAAFMAAAAA</sequence>
<reference evidence="5 6" key="1">
    <citation type="submission" date="2023-11" db="EMBL/GenBank/DDBJ databases">
        <title>Draft genome of Azohydromonas lata strain H1 (DSM1123), a polyhydroxyalkanoate producer.</title>
        <authorList>
            <person name="Traversa D."/>
            <person name="D'Addabbo P."/>
            <person name="Pazzani C."/>
            <person name="Manzari C."/>
            <person name="Chiara M."/>
            <person name="Scrascia M."/>
        </authorList>
    </citation>
    <scope>NUCLEOTIDE SEQUENCE [LARGE SCALE GENOMIC DNA]</scope>
    <source>
        <strain evidence="5 6">H1</strain>
    </source>
</reference>